<feature type="compositionally biased region" description="Basic and acidic residues" evidence="1">
    <location>
        <begin position="410"/>
        <end position="421"/>
    </location>
</feature>
<feature type="region of interest" description="Disordered" evidence="1">
    <location>
        <begin position="287"/>
        <end position="445"/>
    </location>
</feature>
<evidence type="ECO:0000256" key="1">
    <source>
        <dbReference type="SAM" id="MobiDB-lite"/>
    </source>
</evidence>
<comment type="caution">
    <text evidence="2">The sequence shown here is derived from an EMBL/GenBank/DDBJ whole genome shotgun (WGS) entry which is preliminary data.</text>
</comment>
<keyword evidence="3" id="KW-1185">Reference proteome</keyword>
<dbReference type="AlphaFoldDB" id="A0A9P9A708"/>
<feature type="compositionally biased region" description="Polar residues" evidence="1">
    <location>
        <begin position="17"/>
        <end position="29"/>
    </location>
</feature>
<gene>
    <name evidence="2" type="ORF">F5X68DRAFT_38677</name>
</gene>
<dbReference type="OrthoDB" id="5206740at2759"/>
<feature type="compositionally biased region" description="Low complexity" evidence="1">
    <location>
        <begin position="332"/>
        <end position="348"/>
    </location>
</feature>
<sequence>MATQQLGASRRPKLTLSIKSNSPRASKLSSVDPKSPTAFNTLSNVYVTAIERSTPLTAIHHPPPPPPPRLQLDTSGPKDGRHRFQTPLTVNYPETPLSANPASPIHMELAFPTIVTSTPPLSAGPSEPDDSVKFSFTGADGRVLALPSHSAQPEPRTPRRRALSLSGPWSNPPYTHPRSLHSILRNSPLPPITATPISPRRQSARLQEKAARRVAYNSPLEQTITTSFYIRSHVDLLAEDSNPNSPASIGKEPESGLDVALAYTAEETRDGGQTPGPFEEMRRRMAGLAASSPLSPSGGGGGIRKRKRKEKKRRWVWTLGKDEGEEGGDAEVGGAVAAVRAAQAKASSEPPPSAGPSTRAQEEDLPTPSVEVFEENLDVPMLEPSSHEGQEGGFEMDFDMNTPVMPRKRGLSEDAARDRLGSEGLFNPETGSRRDTPVPPDMMVS</sequence>
<evidence type="ECO:0000313" key="3">
    <source>
        <dbReference type="Proteomes" id="UP000770015"/>
    </source>
</evidence>
<name>A0A9P9A708_9PEZI</name>
<dbReference type="EMBL" id="JAGSXJ010000024">
    <property type="protein sequence ID" value="KAH6676081.1"/>
    <property type="molecule type" value="Genomic_DNA"/>
</dbReference>
<feature type="region of interest" description="Disordered" evidence="1">
    <location>
        <begin position="55"/>
        <end position="80"/>
    </location>
</feature>
<organism evidence="2 3">
    <name type="scientific">Plectosphaerella plurivora</name>
    <dbReference type="NCBI Taxonomy" id="936078"/>
    <lineage>
        <taxon>Eukaryota</taxon>
        <taxon>Fungi</taxon>
        <taxon>Dikarya</taxon>
        <taxon>Ascomycota</taxon>
        <taxon>Pezizomycotina</taxon>
        <taxon>Sordariomycetes</taxon>
        <taxon>Hypocreomycetidae</taxon>
        <taxon>Glomerellales</taxon>
        <taxon>Plectosphaerellaceae</taxon>
        <taxon>Plectosphaerella</taxon>
    </lineage>
</organism>
<accession>A0A9P9A708</accession>
<feature type="region of interest" description="Disordered" evidence="1">
    <location>
        <begin position="147"/>
        <end position="170"/>
    </location>
</feature>
<feature type="region of interest" description="Disordered" evidence="1">
    <location>
        <begin position="1"/>
        <end position="37"/>
    </location>
</feature>
<proteinExistence type="predicted"/>
<feature type="compositionally biased region" description="Basic residues" evidence="1">
    <location>
        <begin position="303"/>
        <end position="315"/>
    </location>
</feature>
<protein>
    <submittedName>
        <fullName evidence="2">Uncharacterized protein</fullName>
    </submittedName>
</protein>
<reference evidence="2" key="1">
    <citation type="journal article" date="2021" name="Nat. Commun.">
        <title>Genetic determinants of endophytism in the Arabidopsis root mycobiome.</title>
        <authorList>
            <person name="Mesny F."/>
            <person name="Miyauchi S."/>
            <person name="Thiergart T."/>
            <person name="Pickel B."/>
            <person name="Atanasova L."/>
            <person name="Karlsson M."/>
            <person name="Huettel B."/>
            <person name="Barry K.W."/>
            <person name="Haridas S."/>
            <person name="Chen C."/>
            <person name="Bauer D."/>
            <person name="Andreopoulos W."/>
            <person name="Pangilinan J."/>
            <person name="LaButti K."/>
            <person name="Riley R."/>
            <person name="Lipzen A."/>
            <person name="Clum A."/>
            <person name="Drula E."/>
            <person name="Henrissat B."/>
            <person name="Kohler A."/>
            <person name="Grigoriev I.V."/>
            <person name="Martin F.M."/>
            <person name="Hacquard S."/>
        </authorList>
    </citation>
    <scope>NUCLEOTIDE SEQUENCE</scope>
    <source>
        <strain evidence="2">MPI-SDFR-AT-0117</strain>
    </source>
</reference>
<evidence type="ECO:0000313" key="2">
    <source>
        <dbReference type="EMBL" id="KAH6676081.1"/>
    </source>
</evidence>
<dbReference type="Proteomes" id="UP000770015">
    <property type="component" value="Unassembled WGS sequence"/>
</dbReference>